<comment type="similarity">
    <text evidence="2 15">Belongs to the FPG family.</text>
</comment>
<dbReference type="SUPFAM" id="SSF81624">
    <property type="entry name" value="N-terminal domain of MutM-like DNA repair proteins"/>
    <property type="match status" value="1"/>
</dbReference>
<feature type="active site" description="Schiff-base intermediate with DNA" evidence="15">
    <location>
        <position position="2"/>
    </location>
</feature>
<dbReference type="Gene3D" id="1.10.8.50">
    <property type="match status" value="1"/>
</dbReference>
<dbReference type="GO" id="GO:0034039">
    <property type="term" value="F:8-oxo-7,8-dihydroguanine DNA N-glycosylase activity"/>
    <property type="evidence" value="ECO:0007669"/>
    <property type="project" value="TreeGrafter"/>
</dbReference>
<comment type="caution">
    <text evidence="18">The sequence shown here is derived from an EMBL/GenBank/DDBJ whole genome shotgun (WGS) entry which is preliminary data.</text>
</comment>
<evidence type="ECO:0000256" key="4">
    <source>
        <dbReference type="ARBA" id="ARBA00022723"/>
    </source>
</evidence>
<dbReference type="Pfam" id="PF06831">
    <property type="entry name" value="H2TH"/>
    <property type="match status" value="1"/>
</dbReference>
<keyword evidence="12 15" id="KW-0511">Multifunctional enzyme</keyword>
<dbReference type="PANTHER" id="PTHR22993:SF9">
    <property type="entry name" value="FORMAMIDOPYRIMIDINE-DNA GLYCOSYLASE"/>
    <property type="match status" value="1"/>
</dbReference>
<dbReference type="SUPFAM" id="SSF57716">
    <property type="entry name" value="Glucocorticoid receptor-like (DNA-binding domain)"/>
    <property type="match status" value="1"/>
</dbReference>
<evidence type="ECO:0000256" key="11">
    <source>
        <dbReference type="ARBA" id="ARBA00023239"/>
    </source>
</evidence>
<proteinExistence type="inferred from homology"/>
<dbReference type="PROSITE" id="PS51068">
    <property type="entry name" value="FPG_CAT"/>
    <property type="match status" value="1"/>
</dbReference>
<comment type="catalytic activity">
    <reaction evidence="14 15">
        <text>2'-deoxyribonucleotide-(2'-deoxyribose 5'-phosphate)-2'-deoxyribonucleotide-DNA = a 3'-end 2'-deoxyribonucleotide-(2,3-dehydro-2,3-deoxyribose 5'-phosphate)-DNA + a 5'-end 5'-phospho-2'-deoxyribonucleoside-DNA + H(+)</text>
        <dbReference type="Rhea" id="RHEA:66592"/>
        <dbReference type="Rhea" id="RHEA-COMP:13180"/>
        <dbReference type="Rhea" id="RHEA-COMP:16897"/>
        <dbReference type="Rhea" id="RHEA-COMP:17067"/>
        <dbReference type="ChEBI" id="CHEBI:15378"/>
        <dbReference type="ChEBI" id="CHEBI:136412"/>
        <dbReference type="ChEBI" id="CHEBI:157695"/>
        <dbReference type="ChEBI" id="CHEBI:167181"/>
        <dbReference type="EC" id="4.2.99.18"/>
    </reaction>
</comment>
<dbReference type="HAMAP" id="MF_00103">
    <property type="entry name" value="Fapy_DNA_glycosyl"/>
    <property type="match status" value="1"/>
</dbReference>
<keyword evidence="11 15" id="KW-0456">Lyase</keyword>
<comment type="catalytic activity">
    <reaction evidence="1 15">
        <text>Hydrolysis of DNA containing ring-opened 7-methylguanine residues, releasing 2,6-diamino-4-hydroxy-5-(N-methyl)formamidopyrimidine.</text>
        <dbReference type="EC" id="3.2.2.23"/>
    </reaction>
</comment>
<comment type="cofactor">
    <cofactor evidence="15">
        <name>Zn(2+)</name>
        <dbReference type="ChEBI" id="CHEBI:29105"/>
    </cofactor>
    <text evidence="15">Binds 1 zinc ion per subunit.</text>
</comment>
<feature type="domain" description="FPG-type" evidence="16">
    <location>
        <begin position="239"/>
        <end position="279"/>
    </location>
</feature>
<evidence type="ECO:0000256" key="2">
    <source>
        <dbReference type="ARBA" id="ARBA00009409"/>
    </source>
</evidence>
<keyword evidence="13 15" id="KW-0326">Glycosidase</keyword>
<dbReference type="Gene3D" id="3.20.190.10">
    <property type="entry name" value="MutM-like, N-terminal"/>
    <property type="match status" value="1"/>
</dbReference>
<dbReference type="SUPFAM" id="SSF46946">
    <property type="entry name" value="S13-like H2TH domain"/>
    <property type="match status" value="1"/>
</dbReference>
<dbReference type="InterPro" id="IPR015886">
    <property type="entry name" value="H2TH_FPG"/>
</dbReference>
<evidence type="ECO:0000259" key="17">
    <source>
        <dbReference type="PROSITE" id="PS51068"/>
    </source>
</evidence>
<evidence type="ECO:0000256" key="1">
    <source>
        <dbReference type="ARBA" id="ARBA00001668"/>
    </source>
</evidence>
<comment type="subunit">
    <text evidence="3 15">Monomer.</text>
</comment>
<feature type="binding site" evidence="15">
    <location>
        <position position="111"/>
    </location>
    <ligand>
        <name>DNA</name>
        <dbReference type="ChEBI" id="CHEBI:16991"/>
    </ligand>
</feature>
<dbReference type="GO" id="GO:0140078">
    <property type="term" value="F:class I DNA-(apurinic or apyrimidinic site) endonuclease activity"/>
    <property type="evidence" value="ECO:0007669"/>
    <property type="project" value="UniProtKB-EC"/>
</dbReference>
<dbReference type="GO" id="GO:0008270">
    <property type="term" value="F:zinc ion binding"/>
    <property type="evidence" value="ECO:0007669"/>
    <property type="project" value="UniProtKB-UniRule"/>
</dbReference>
<dbReference type="EMBL" id="QFQB01000024">
    <property type="protein sequence ID" value="PZQ46624.1"/>
    <property type="molecule type" value="Genomic_DNA"/>
</dbReference>
<keyword evidence="8 15" id="KW-0862">Zinc</keyword>
<evidence type="ECO:0000256" key="5">
    <source>
        <dbReference type="ARBA" id="ARBA00022763"/>
    </source>
</evidence>
<feature type="active site" description="Proton donor; for delta-elimination activity" evidence="15">
    <location>
        <position position="269"/>
    </location>
</feature>
<dbReference type="Pfam" id="PF01149">
    <property type="entry name" value="Fapy_DNA_glyco"/>
    <property type="match status" value="1"/>
</dbReference>
<keyword evidence="5 15" id="KW-0227">DNA damage</keyword>
<keyword evidence="6 15" id="KW-0863">Zinc-finger</keyword>
<dbReference type="Pfam" id="PF06827">
    <property type="entry name" value="zf-FPG_IleRS"/>
    <property type="match status" value="1"/>
</dbReference>
<reference evidence="18 19" key="1">
    <citation type="submission" date="2017-08" db="EMBL/GenBank/DDBJ databases">
        <title>Infants hospitalized years apart are colonized by the same room-sourced microbial strains.</title>
        <authorList>
            <person name="Brooks B."/>
            <person name="Olm M.R."/>
            <person name="Firek B.A."/>
            <person name="Baker R."/>
            <person name="Thomas B.C."/>
            <person name="Morowitz M.J."/>
            <person name="Banfield J.F."/>
        </authorList>
    </citation>
    <scope>NUCLEOTIDE SEQUENCE [LARGE SCALE GENOMIC DNA]</scope>
    <source>
        <strain evidence="18">S2_005_002_R2_29</strain>
    </source>
</reference>
<keyword evidence="4 15" id="KW-0479">Metal-binding</keyword>
<dbReference type="GO" id="GO:0003684">
    <property type="term" value="F:damaged DNA binding"/>
    <property type="evidence" value="ECO:0007669"/>
    <property type="project" value="InterPro"/>
</dbReference>
<evidence type="ECO:0000256" key="12">
    <source>
        <dbReference type="ARBA" id="ARBA00023268"/>
    </source>
</evidence>
<dbReference type="SMART" id="SM01232">
    <property type="entry name" value="H2TH"/>
    <property type="match status" value="1"/>
</dbReference>
<evidence type="ECO:0000313" key="18">
    <source>
        <dbReference type="EMBL" id="PZQ46624.1"/>
    </source>
</evidence>
<keyword evidence="10 15" id="KW-0234">DNA repair</keyword>
<dbReference type="EC" id="4.2.99.18" evidence="15"/>
<dbReference type="FunFam" id="1.10.8.50:FF:000003">
    <property type="entry name" value="Formamidopyrimidine-DNA glycosylase"/>
    <property type="match status" value="1"/>
</dbReference>
<protein>
    <recommendedName>
        <fullName evidence="15">Formamidopyrimidine-DNA glycosylase</fullName>
        <shortName evidence="15">Fapy-DNA glycosylase</shortName>
        <ecNumber evidence="15">3.2.2.23</ecNumber>
    </recommendedName>
    <alternativeName>
        <fullName evidence="15">DNA-(apurinic or apyrimidinic site) lyase MutM</fullName>
        <shortName evidence="15">AP lyase MutM</shortName>
        <ecNumber evidence="15">4.2.99.18</ecNumber>
    </alternativeName>
</protein>
<evidence type="ECO:0000256" key="13">
    <source>
        <dbReference type="ARBA" id="ARBA00023295"/>
    </source>
</evidence>
<dbReference type="EC" id="3.2.2.23" evidence="15"/>
<evidence type="ECO:0000256" key="7">
    <source>
        <dbReference type="ARBA" id="ARBA00022801"/>
    </source>
</evidence>
<evidence type="ECO:0000256" key="6">
    <source>
        <dbReference type="ARBA" id="ARBA00022771"/>
    </source>
</evidence>
<evidence type="ECO:0000256" key="14">
    <source>
        <dbReference type="ARBA" id="ARBA00044632"/>
    </source>
</evidence>
<evidence type="ECO:0000256" key="3">
    <source>
        <dbReference type="ARBA" id="ARBA00011245"/>
    </source>
</evidence>
<dbReference type="PROSITE" id="PS51066">
    <property type="entry name" value="ZF_FPG_2"/>
    <property type="match status" value="1"/>
</dbReference>
<name>A0A2W5N0M3_9BACT</name>
<dbReference type="InterPro" id="IPR000214">
    <property type="entry name" value="Znf_DNA_glyclase/AP_lyase"/>
</dbReference>
<organism evidence="18 19">
    <name type="scientific">Micavibrio aeruginosavorus</name>
    <dbReference type="NCBI Taxonomy" id="349221"/>
    <lineage>
        <taxon>Bacteria</taxon>
        <taxon>Pseudomonadati</taxon>
        <taxon>Bdellovibrionota</taxon>
        <taxon>Bdellovibrionia</taxon>
        <taxon>Bdellovibrionales</taxon>
        <taxon>Pseudobdellovibrionaceae</taxon>
        <taxon>Micavibrio</taxon>
    </lineage>
</organism>
<sequence length="279" mass="30901">MPELPEVQTVLAGIEPVLVGKKIERISTHRADVRVPFPDRLHELEGHIIHSLTRRAKYILIHIADYILVLHLGMSGRVTIEHDLRNYALKKHDHMDLLMQDGTGIVFNDPRRFGMVLLVKKGEIQVHPSFRSIGPEPLSRNFTGKILHAALRKKKTAIKVALLDQRLVAGVGNIYACEALYAAGIDPQRTAGSLTPKQTDALVLAVKDVLKRAIAAGGSSLKDYRKSDGTLGYFQHGFAVYDREGQACPKGKTGATKGHIIKRITQAGRSTFYCPFCQK</sequence>
<feature type="binding site" evidence="15">
    <location>
        <position position="92"/>
    </location>
    <ligand>
        <name>DNA</name>
        <dbReference type="ChEBI" id="CHEBI:16991"/>
    </ligand>
</feature>
<keyword evidence="7 15" id="KW-0378">Hydrolase</keyword>
<feature type="active site" description="Proton donor; for beta-elimination activity" evidence="15">
    <location>
        <position position="57"/>
    </location>
</feature>
<evidence type="ECO:0000256" key="10">
    <source>
        <dbReference type="ARBA" id="ARBA00023204"/>
    </source>
</evidence>
<feature type="binding site" evidence="15">
    <location>
        <position position="154"/>
    </location>
    <ligand>
        <name>DNA</name>
        <dbReference type="ChEBI" id="CHEBI:16991"/>
    </ligand>
</feature>
<comment type="function">
    <text evidence="15">Involved in base excision repair of DNA damaged by oxidation or by mutagenic agents. Acts as DNA glycosylase that recognizes and removes damaged bases. Has a preference for oxidized purines, such as 7,8-dihydro-8-oxoguanine (8-oxoG). Has AP (apurinic/apyrimidinic) lyase activity and introduces nicks in the DNA strand. Cleaves the DNA backbone by beta-delta elimination to generate a single-strand break at the site of the removed base with both 3'- and 5'-phosphates.</text>
</comment>
<dbReference type="PANTHER" id="PTHR22993">
    <property type="entry name" value="FORMAMIDOPYRIMIDINE-DNA GLYCOSYLASE"/>
    <property type="match status" value="1"/>
</dbReference>
<evidence type="ECO:0000256" key="8">
    <source>
        <dbReference type="ARBA" id="ARBA00022833"/>
    </source>
</evidence>
<dbReference type="InterPro" id="IPR012319">
    <property type="entry name" value="FPG_cat"/>
</dbReference>
<gene>
    <name evidence="15" type="primary">mutM</name>
    <name evidence="15" type="synonym">fpg</name>
    <name evidence="18" type="ORF">DI551_04765</name>
</gene>
<evidence type="ECO:0000256" key="9">
    <source>
        <dbReference type="ARBA" id="ARBA00023125"/>
    </source>
</evidence>
<evidence type="ECO:0000256" key="15">
    <source>
        <dbReference type="HAMAP-Rule" id="MF_00103"/>
    </source>
</evidence>
<dbReference type="GO" id="GO:0006284">
    <property type="term" value="P:base-excision repair"/>
    <property type="evidence" value="ECO:0007669"/>
    <property type="project" value="InterPro"/>
</dbReference>
<feature type="active site" description="Proton donor" evidence="15">
    <location>
        <position position="3"/>
    </location>
</feature>
<dbReference type="Proteomes" id="UP000249417">
    <property type="component" value="Unassembled WGS sequence"/>
</dbReference>
<dbReference type="InterPro" id="IPR010663">
    <property type="entry name" value="Znf_FPG/IleRS"/>
</dbReference>
<dbReference type="AlphaFoldDB" id="A0A2W5N0M3"/>
<dbReference type="InterPro" id="IPR020629">
    <property type="entry name" value="FPG_Glyclase"/>
</dbReference>
<dbReference type="InterPro" id="IPR010979">
    <property type="entry name" value="Ribosomal_uS13-like_H2TH"/>
</dbReference>
<evidence type="ECO:0000313" key="19">
    <source>
        <dbReference type="Proteomes" id="UP000249417"/>
    </source>
</evidence>
<feature type="domain" description="Formamidopyrimidine-DNA glycosylase catalytic" evidence="17">
    <location>
        <begin position="2"/>
        <end position="114"/>
    </location>
</feature>
<evidence type="ECO:0000259" key="16">
    <source>
        <dbReference type="PROSITE" id="PS51066"/>
    </source>
</evidence>
<dbReference type="CDD" id="cd08966">
    <property type="entry name" value="EcFpg-like_N"/>
    <property type="match status" value="1"/>
</dbReference>
<dbReference type="SMART" id="SM00898">
    <property type="entry name" value="Fapy_DNA_glyco"/>
    <property type="match status" value="1"/>
</dbReference>
<accession>A0A2W5N0M3</accession>
<dbReference type="NCBIfam" id="TIGR00577">
    <property type="entry name" value="fpg"/>
    <property type="match status" value="1"/>
</dbReference>
<keyword evidence="9 15" id="KW-0238">DNA-binding</keyword>
<dbReference type="NCBIfam" id="NF002211">
    <property type="entry name" value="PRK01103.1"/>
    <property type="match status" value="1"/>
</dbReference>
<dbReference type="InterPro" id="IPR035937">
    <property type="entry name" value="FPG_N"/>
</dbReference>